<dbReference type="EMBL" id="FOXQ01000001">
    <property type="protein sequence ID" value="SFP73027.1"/>
    <property type="molecule type" value="Genomic_DNA"/>
</dbReference>
<dbReference type="RefSeq" id="WP_090654884.1">
    <property type="nucleotide sequence ID" value="NZ_FOXQ01000001.1"/>
</dbReference>
<dbReference type="InterPro" id="IPR000073">
    <property type="entry name" value="AB_hydrolase_1"/>
</dbReference>
<accession>A0A1I5SR81</accession>
<keyword evidence="3" id="KW-1185">Reference proteome</keyword>
<dbReference type="SUPFAM" id="SSF53474">
    <property type="entry name" value="alpha/beta-Hydrolases"/>
    <property type="match status" value="1"/>
</dbReference>
<dbReference type="Gene3D" id="3.40.50.1820">
    <property type="entry name" value="alpha/beta hydrolase"/>
    <property type="match status" value="1"/>
</dbReference>
<dbReference type="Pfam" id="PF12697">
    <property type="entry name" value="Abhydrolase_6"/>
    <property type="match status" value="1"/>
</dbReference>
<proteinExistence type="predicted"/>
<name>A0A1I5SR81_9BACT</name>
<protein>
    <submittedName>
        <fullName evidence="2">Pimeloyl-ACP methyl ester carboxylesterase</fullName>
    </submittedName>
</protein>
<evidence type="ECO:0000259" key="1">
    <source>
        <dbReference type="Pfam" id="PF12697"/>
    </source>
</evidence>
<evidence type="ECO:0000313" key="2">
    <source>
        <dbReference type="EMBL" id="SFP73027.1"/>
    </source>
</evidence>
<dbReference type="STRING" id="1465490.SAMN05444277_101894"/>
<feature type="domain" description="AB hydrolase-1" evidence="1">
    <location>
        <begin position="37"/>
        <end position="207"/>
    </location>
</feature>
<dbReference type="OrthoDB" id="659408at2"/>
<sequence>MQNLYCISGLGADERVFQYLDLSFARPVFISWINPLPGEALEAYASRLKEKFIGEEDPMIIGLSFGGMLATEIAKQLPKANVIIISSAKTKKELPFYWKILRHIPVYKVLTYSLIKQTLAVQEYFLGAGSELSRQYEKTVVDKANMHFYKWAIGAIVSWKNKIIPSNVFHVHGSNDRLLPMRFIKPNFVINNGGHLMIIENAAEVSAVLKQIFAVKYKPGGLNLMF</sequence>
<dbReference type="InterPro" id="IPR029058">
    <property type="entry name" value="AB_hydrolase_fold"/>
</dbReference>
<evidence type="ECO:0000313" key="3">
    <source>
        <dbReference type="Proteomes" id="UP000199031"/>
    </source>
</evidence>
<reference evidence="2 3" key="1">
    <citation type="submission" date="2016-10" db="EMBL/GenBank/DDBJ databases">
        <authorList>
            <person name="de Groot N.N."/>
        </authorList>
    </citation>
    <scope>NUCLEOTIDE SEQUENCE [LARGE SCALE GENOMIC DNA]</scope>
    <source>
        <strain evidence="2 3">DSM 28286</strain>
    </source>
</reference>
<dbReference type="AlphaFoldDB" id="A0A1I5SR81"/>
<organism evidence="2 3">
    <name type="scientific">Parafilimonas terrae</name>
    <dbReference type="NCBI Taxonomy" id="1465490"/>
    <lineage>
        <taxon>Bacteria</taxon>
        <taxon>Pseudomonadati</taxon>
        <taxon>Bacteroidota</taxon>
        <taxon>Chitinophagia</taxon>
        <taxon>Chitinophagales</taxon>
        <taxon>Chitinophagaceae</taxon>
        <taxon>Parafilimonas</taxon>
    </lineage>
</organism>
<dbReference type="Proteomes" id="UP000199031">
    <property type="component" value="Unassembled WGS sequence"/>
</dbReference>
<gene>
    <name evidence="2" type="ORF">SAMN05444277_101894</name>
</gene>